<dbReference type="PANTHER" id="PTHR32347:SF29">
    <property type="entry name" value="UPF0194 MEMBRANE PROTEIN YBHG"/>
    <property type="match status" value="1"/>
</dbReference>
<evidence type="ECO:0000313" key="6">
    <source>
        <dbReference type="Proteomes" id="UP001243757"/>
    </source>
</evidence>
<dbReference type="Gene3D" id="2.40.30.170">
    <property type="match status" value="1"/>
</dbReference>
<evidence type="ECO:0000256" key="1">
    <source>
        <dbReference type="ARBA" id="ARBA00004196"/>
    </source>
</evidence>
<protein>
    <submittedName>
        <fullName evidence="5">Secretion protein HlyD</fullName>
    </submittedName>
</protein>
<dbReference type="InterPro" id="IPR050465">
    <property type="entry name" value="UPF0194_transport"/>
</dbReference>
<keyword evidence="6" id="KW-1185">Reference proteome</keyword>
<accession>A0ABT7F2T6</accession>
<reference evidence="5 6" key="1">
    <citation type="submission" date="2023-05" db="EMBL/GenBank/DDBJ databases">
        <title>Pseudodonghicola sp. nov.</title>
        <authorList>
            <person name="Huang J."/>
        </authorList>
    </citation>
    <scope>NUCLEOTIDE SEQUENCE [LARGE SCALE GENOMIC DNA]</scope>
    <source>
        <strain evidence="5 6">IC7</strain>
    </source>
</reference>
<comment type="caution">
    <text evidence="5">The sequence shown here is derived from an EMBL/GenBank/DDBJ whole genome shotgun (WGS) entry which is preliminary data.</text>
</comment>
<organism evidence="5 6">
    <name type="scientific">Pseudodonghicola flavimaris</name>
    <dbReference type="NCBI Taxonomy" id="3050036"/>
    <lineage>
        <taxon>Bacteria</taxon>
        <taxon>Pseudomonadati</taxon>
        <taxon>Pseudomonadota</taxon>
        <taxon>Alphaproteobacteria</taxon>
        <taxon>Rhodobacterales</taxon>
        <taxon>Paracoccaceae</taxon>
        <taxon>Pseudodonghicola</taxon>
    </lineage>
</organism>
<evidence type="ECO:0000256" key="3">
    <source>
        <dbReference type="SAM" id="Coils"/>
    </source>
</evidence>
<dbReference type="SUPFAM" id="SSF111369">
    <property type="entry name" value="HlyD-like secretion proteins"/>
    <property type="match status" value="3"/>
</dbReference>
<dbReference type="EMBL" id="JASNJD010000010">
    <property type="protein sequence ID" value="MDK3018897.1"/>
    <property type="molecule type" value="Genomic_DNA"/>
</dbReference>
<evidence type="ECO:0000256" key="2">
    <source>
        <dbReference type="ARBA" id="ARBA00023054"/>
    </source>
</evidence>
<dbReference type="Proteomes" id="UP001243757">
    <property type="component" value="Unassembled WGS sequence"/>
</dbReference>
<evidence type="ECO:0000313" key="5">
    <source>
        <dbReference type="EMBL" id="MDK3018897.1"/>
    </source>
</evidence>
<dbReference type="NCBIfam" id="NF002939">
    <property type="entry name" value="PRK03598.1"/>
    <property type="match status" value="1"/>
</dbReference>
<dbReference type="Gene3D" id="1.10.287.470">
    <property type="entry name" value="Helix hairpin bin"/>
    <property type="match status" value="1"/>
</dbReference>
<name>A0ABT7F2T6_9RHOB</name>
<dbReference type="PANTHER" id="PTHR32347">
    <property type="entry name" value="EFFLUX SYSTEM COMPONENT YKNX-RELATED"/>
    <property type="match status" value="1"/>
</dbReference>
<gene>
    <name evidence="5" type="primary">hlyD</name>
    <name evidence="5" type="ORF">QO033_14525</name>
</gene>
<dbReference type="PRINTS" id="PR01490">
    <property type="entry name" value="RTXTOXIND"/>
</dbReference>
<feature type="coiled-coil region" evidence="3">
    <location>
        <begin position="150"/>
        <end position="210"/>
    </location>
</feature>
<dbReference type="InterPro" id="IPR059052">
    <property type="entry name" value="HH_YbhG-like"/>
</dbReference>
<comment type="subcellular location">
    <subcellularLocation>
        <location evidence="1">Cell envelope</location>
    </subcellularLocation>
</comment>
<dbReference type="Gene3D" id="2.40.50.100">
    <property type="match status" value="1"/>
</dbReference>
<feature type="domain" description="YbhG-like alpha-helical hairpin" evidence="4">
    <location>
        <begin position="77"/>
        <end position="206"/>
    </location>
</feature>
<sequence length="331" mass="34408">MNRKIVAALSVLAIAGGAFVIGQRSGLIGETTTAGLTLYGNVDVRTVDLGFRVGGRILDIPVEEGDSVAPGDVLARLDPVPLQQALTAAEAQVAAAGAARDKAVAGNRPQEIAQARATVAQREASLTQAQLSYDRARKLIASNTISQSDLDAAEAAYREAQALLQAAREALSLSEAGSRAEDIAAAEAGLAAAHAAREQAQTALEDATLRAAQAGTVMTRAREPGAIVAAGSTVFTLAIDRPLRVRAYVSEPDLGQVVPGRDVTLTTDSSDRIYHGTIGFVSPVAEFTPKSVQTPNLRTDLVFRLRITVSDPDSALRQGQPVTVVVPDDGA</sequence>
<dbReference type="Pfam" id="PF25881">
    <property type="entry name" value="HH_YBHG"/>
    <property type="match status" value="1"/>
</dbReference>
<proteinExistence type="predicted"/>
<evidence type="ECO:0000259" key="4">
    <source>
        <dbReference type="Pfam" id="PF25881"/>
    </source>
</evidence>
<keyword evidence="2 3" id="KW-0175">Coiled coil</keyword>
<dbReference type="RefSeq" id="WP_284481703.1">
    <property type="nucleotide sequence ID" value="NZ_JASNJD010000010.1"/>
</dbReference>